<accession>A0A9P6AWJ0</accession>
<name>A0A9P6AWJ0_9AGAM</name>
<reference evidence="1" key="1">
    <citation type="journal article" date="2020" name="Nat. Commun.">
        <title>Large-scale genome sequencing of mycorrhizal fungi provides insights into the early evolution of symbiotic traits.</title>
        <authorList>
            <person name="Miyauchi S."/>
            <person name="Kiss E."/>
            <person name="Kuo A."/>
            <person name="Drula E."/>
            <person name="Kohler A."/>
            <person name="Sanchez-Garcia M."/>
            <person name="Morin E."/>
            <person name="Andreopoulos B."/>
            <person name="Barry K.W."/>
            <person name="Bonito G."/>
            <person name="Buee M."/>
            <person name="Carver A."/>
            <person name="Chen C."/>
            <person name="Cichocki N."/>
            <person name="Clum A."/>
            <person name="Culley D."/>
            <person name="Crous P.W."/>
            <person name="Fauchery L."/>
            <person name="Girlanda M."/>
            <person name="Hayes R.D."/>
            <person name="Keri Z."/>
            <person name="LaButti K."/>
            <person name="Lipzen A."/>
            <person name="Lombard V."/>
            <person name="Magnuson J."/>
            <person name="Maillard F."/>
            <person name="Murat C."/>
            <person name="Nolan M."/>
            <person name="Ohm R.A."/>
            <person name="Pangilinan J."/>
            <person name="Pereira M.F."/>
            <person name="Perotto S."/>
            <person name="Peter M."/>
            <person name="Pfister S."/>
            <person name="Riley R."/>
            <person name="Sitrit Y."/>
            <person name="Stielow J.B."/>
            <person name="Szollosi G."/>
            <person name="Zifcakova L."/>
            <person name="Stursova M."/>
            <person name="Spatafora J.W."/>
            <person name="Tedersoo L."/>
            <person name="Vaario L.M."/>
            <person name="Yamada A."/>
            <person name="Yan M."/>
            <person name="Wang P."/>
            <person name="Xu J."/>
            <person name="Bruns T."/>
            <person name="Baldrian P."/>
            <person name="Vilgalys R."/>
            <person name="Dunand C."/>
            <person name="Henrissat B."/>
            <person name="Grigoriev I.V."/>
            <person name="Hibbett D."/>
            <person name="Nagy L.G."/>
            <person name="Martin F.M."/>
        </authorList>
    </citation>
    <scope>NUCLEOTIDE SEQUENCE</scope>
    <source>
        <strain evidence="1">UP504</strain>
    </source>
</reference>
<gene>
    <name evidence="1" type="ORF">BS47DRAFT_981034</name>
</gene>
<keyword evidence="2" id="KW-1185">Reference proteome</keyword>
<comment type="caution">
    <text evidence="1">The sequence shown here is derived from an EMBL/GenBank/DDBJ whole genome shotgun (WGS) entry which is preliminary data.</text>
</comment>
<dbReference type="AlphaFoldDB" id="A0A9P6AWJ0"/>
<dbReference type="EMBL" id="MU128975">
    <property type="protein sequence ID" value="KAF9513251.1"/>
    <property type="molecule type" value="Genomic_DNA"/>
</dbReference>
<proteinExistence type="predicted"/>
<protein>
    <submittedName>
        <fullName evidence="1">Uncharacterized protein</fullName>
    </submittedName>
</protein>
<dbReference type="Proteomes" id="UP000886523">
    <property type="component" value="Unassembled WGS sequence"/>
</dbReference>
<evidence type="ECO:0000313" key="2">
    <source>
        <dbReference type="Proteomes" id="UP000886523"/>
    </source>
</evidence>
<evidence type="ECO:0000313" key="1">
    <source>
        <dbReference type="EMBL" id="KAF9513251.1"/>
    </source>
</evidence>
<sequence length="181" mass="19691">MFLIYSQDFFRLRVLSVFGLVTCPYSNPPTNTASSGGDGCADSSSALIALEDVMKWHCSLLVHPGPSGRQPSSTCTCLRFKDFRSFPRLTFDVLMPPFPFLGTAVTWPTIPRLTGGSISATYESPSCGTRLGAHQTALPTNRLSTMPSSKSIASKVYPCLILAPTIQETNDTGDNNRNTRY</sequence>
<organism evidence="1 2">
    <name type="scientific">Hydnum rufescens UP504</name>
    <dbReference type="NCBI Taxonomy" id="1448309"/>
    <lineage>
        <taxon>Eukaryota</taxon>
        <taxon>Fungi</taxon>
        <taxon>Dikarya</taxon>
        <taxon>Basidiomycota</taxon>
        <taxon>Agaricomycotina</taxon>
        <taxon>Agaricomycetes</taxon>
        <taxon>Cantharellales</taxon>
        <taxon>Hydnaceae</taxon>
        <taxon>Hydnum</taxon>
    </lineage>
</organism>